<evidence type="ECO:0000313" key="3">
    <source>
        <dbReference type="Proteomes" id="UP001234989"/>
    </source>
</evidence>
<dbReference type="Pfam" id="PF24626">
    <property type="entry name" value="SH3_Tf2-1"/>
    <property type="match status" value="1"/>
</dbReference>
<evidence type="ECO:0000259" key="1">
    <source>
        <dbReference type="Pfam" id="PF24626"/>
    </source>
</evidence>
<reference evidence="2" key="1">
    <citation type="submission" date="2023-08" db="EMBL/GenBank/DDBJ databases">
        <title>A de novo genome assembly of Solanum verrucosum Schlechtendal, a Mexican diploid species geographically isolated from the other diploid A-genome species in potato relatives.</title>
        <authorList>
            <person name="Hosaka K."/>
        </authorList>
    </citation>
    <scope>NUCLEOTIDE SEQUENCE</scope>
    <source>
        <tissue evidence="2">Young leaves</tissue>
    </source>
</reference>
<proteinExistence type="predicted"/>
<dbReference type="InterPro" id="IPR056924">
    <property type="entry name" value="SH3_Tf2-1"/>
</dbReference>
<feature type="domain" description="Tf2-1-like SH3-like" evidence="1">
    <location>
        <begin position="8"/>
        <end position="45"/>
    </location>
</feature>
<dbReference type="PANTHER" id="PTHR46148:SF60">
    <property type="entry name" value="CHROMO DOMAIN-CONTAINING PROTEIN"/>
    <property type="match status" value="1"/>
</dbReference>
<sequence>MNQLDTLISPFDNSRHVGKVAYELDLPNELVLVYPVFHVSMLMKYIWDPSTIVPLEGLVINDNHAYEDVPLEILDRQAKMLRYNEVASVKVLWRNHLVEGATWEAEADMMSQYPHLFPSSPIQTLSNEFLLSFLFRSHV</sequence>
<keyword evidence="3" id="KW-1185">Reference proteome</keyword>
<protein>
    <recommendedName>
        <fullName evidence="1">Tf2-1-like SH3-like domain-containing protein</fullName>
    </recommendedName>
</protein>
<evidence type="ECO:0000313" key="2">
    <source>
        <dbReference type="EMBL" id="WMV49968.1"/>
    </source>
</evidence>
<accession>A0AAF0ZU81</accession>
<dbReference type="Proteomes" id="UP001234989">
    <property type="component" value="Chromosome 10"/>
</dbReference>
<dbReference type="EMBL" id="CP133621">
    <property type="protein sequence ID" value="WMV49968.1"/>
    <property type="molecule type" value="Genomic_DNA"/>
</dbReference>
<dbReference type="PANTHER" id="PTHR46148">
    <property type="entry name" value="CHROMO DOMAIN-CONTAINING PROTEIN"/>
    <property type="match status" value="1"/>
</dbReference>
<dbReference type="AlphaFoldDB" id="A0AAF0ZU81"/>
<gene>
    <name evidence="2" type="ORF">MTR67_043353</name>
</gene>
<name>A0AAF0ZU81_SOLVR</name>
<organism evidence="2 3">
    <name type="scientific">Solanum verrucosum</name>
    <dbReference type="NCBI Taxonomy" id="315347"/>
    <lineage>
        <taxon>Eukaryota</taxon>
        <taxon>Viridiplantae</taxon>
        <taxon>Streptophyta</taxon>
        <taxon>Embryophyta</taxon>
        <taxon>Tracheophyta</taxon>
        <taxon>Spermatophyta</taxon>
        <taxon>Magnoliopsida</taxon>
        <taxon>eudicotyledons</taxon>
        <taxon>Gunneridae</taxon>
        <taxon>Pentapetalae</taxon>
        <taxon>asterids</taxon>
        <taxon>lamiids</taxon>
        <taxon>Solanales</taxon>
        <taxon>Solanaceae</taxon>
        <taxon>Solanoideae</taxon>
        <taxon>Solaneae</taxon>
        <taxon>Solanum</taxon>
    </lineage>
</organism>